<dbReference type="CDD" id="cd00616">
    <property type="entry name" value="AHBA_syn"/>
    <property type="match status" value="1"/>
</dbReference>
<evidence type="ECO:0000256" key="3">
    <source>
        <dbReference type="RuleBase" id="RU004508"/>
    </source>
</evidence>
<keyword evidence="5" id="KW-1185">Reference proteome</keyword>
<feature type="modified residue" description="N6-(pyridoxal phosphate)lysine" evidence="2">
    <location>
        <position position="195"/>
    </location>
</feature>
<dbReference type="Proteomes" id="UP000324738">
    <property type="component" value="Unassembled WGS sequence"/>
</dbReference>
<keyword evidence="4" id="KW-0808">Transferase</keyword>
<comment type="caution">
    <text evidence="4">The sequence shown here is derived from an EMBL/GenBank/DDBJ whole genome shotgun (WGS) entry which is preliminary data.</text>
</comment>
<evidence type="ECO:0000313" key="5">
    <source>
        <dbReference type="Proteomes" id="UP000324738"/>
    </source>
</evidence>
<dbReference type="InterPro" id="IPR015422">
    <property type="entry name" value="PyrdxlP-dep_Trfase_small"/>
</dbReference>
<evidence type="ECO:0000256" key="2">
    <source>
        <dbReference type="PIRSR" id="PIRSR000390-2"/>
    </source>
</evidence>
<sequence>MTNPISFIDLAAQRDLIRTDLDAAIKRVVDHGAFILGPEVNEFEVELGKFAEVDHVVGCSNGTDALAMPLRVWGIGPGDAVFVPSFTFAATAEIVTWFGATPVFVDVDAATCNMSLASLQAAIQDVLQQGNLKPRVVIAVDLFGRLADYPRLRELCNQHGLYLVSDAAQGLGATSNGLQAGHWADVVTTSFFPAKPLGCYGDGGAVLTNNAELAEGLLSVRVHGKGKDKYDNVRIGMNARLDTLQAAVLLQKLAVFPQEIIARNRIAAQYNALLGDIVQVPELSPQEVSTWAQYTIVVHSMDRDELAERMRQSGVPTAVYYPRSLHQQTAYREFPCAPGGLPVSEALSATVLSLPMHPYLSQSDQARVVSVLRQSVLRKAA</sequence>
<dbReference type="GO" id="GO:0008483">
    <property type="term" value="F:transaminase activity"/>
    <property type="evidence" value="ECO:0007669"/>
    <property type="project" value="UniProtKB-KW"/>
</dbReference>
<gene>
    <name evidence="4" type="ORF">FPY71_01755</name>
</gene>
<dbReference type="PIRSF" id="PIRSF000390">
    <property type="entry name" value="PLP_StrS"/>
    <property type="match status" value="1"/>
</dbReference>
<dbReference type="GO" id="GO:0000271">
    <property type="term" value="P:polysaccharide biosynthetic process"/>
    <property type="evidence" value="ECO:0007669"/>
    <property type="project" value="TreeGrafter"/>
</dbReference>
<name>A0A5B0E385_9HYPH</name>
<protein>
    <submittedName>
        <fullName evidence="4">DegT/DnrJ/EryC1/StrS family aminotransferase</fullName>
    </submittedName>
</protein>
<feature type="active site" description="Proton acceptor" evidence="1">
    <location>
        <position position="195"/>
    </location>
</feature>
<keyword evidence="2 3" id="KW-0663">Pyridoxal phosphate</keyword>
<dbReference type="EMBL" id="VTWH01000001">
    <property type="protein sequence ID" value="KAA0971879.1"/>
    <property type="molecule type" value="Genomic_DNA"/>
</dbReference>
<dbReference type="PANTHER" id="PTHR30244:SF42">
    <property type="entry name" value="UDP-2-ACETAMIDO-2-DEOXY-3-OXO-D-GLUCURONATE AMINOTRANSFERASE"/>
    <property type="match status" value="1"/>
</dbReference>
<comment type="similarity">
    <text evidence="3">Belongs to the DegT/DnrJ/EryC1 family.</text>
</comment>
<proteinExistence type="inferred from homology"/>
<dbReference type="GO" id="GO:0030170">
    <property type="term" value="F:pyridoxal phosphate binding"/>
    <property type="evidence" value="ECO:0007669"/>
    <property type="project" value="TreeGrafter"/>
</dbReference>
<dbReference type="InterPro" id="IPR015421">
    <property type="entry name" value="PyrdxlP-dep_Trfase_major"/>
</dbReference>
<dbReference type="SUPFAM" id="SSF53383">
    <property type="entry name" value="PLP-dependent transferases"/>
    <property type="match status" value="1"/>
</dbReference>
<evidence type="ECO:0000313" key="4">
    <source>
        <dbReference type="EMBL" id="KAA0971879.1"/>
    </source>
</evidence>
<dbReference type="InterPro" id="IPR015424">
    <property type="entry name" value="PyrdxlP-dep_Trfase"/>
</dbReference>
<dbReference type="AlphaFoldDB" id="A0A5B0E385"/>
<dbReference type="Pfam" id="PF01041">
    <property type="entry name" value="DegT_DnrJ_EryC1"/>
    <property type="match status" value="1"/>
</dbReference>
<organism evidence="4 5">
    <name type="scientific">Aureimonas fodinaquatilis</name>
    <dbReference type="NCBI Taxonomy" id="2565783"/>
    <lineage>
        <taxon>Bacteria</taxon>
        <taxon>Pseudomonadati</taxon>
        <taxon>Pseudomonadota</taxon>
        <taxon>Alphaproteobacteria</taxon>
        <taxon>Hyphomicrobiales</taxon>
        <taxon>Aurantimonadaceae</taxon>
        <taxon>Aureimonas</taxon>
    </lineage>
</organism>
<dbReference type="InterPro" id="IPR000653">
    <property type="entry name" value="DegT/StrS_aminotransferase"/>
</dbReference>
<dbReference type="OrthoDB" id="9768668at2"/>
<dbReference type="Gene3D" id="3.90.1150.10">
    <property type="entry name" value="Aspartate Aminotransferase, domain 1"/>
    <property type="match status" value="1"/>
</dbReference>
<reference evidence="4 5" key="1">
    <citation type="submission" date="2019-08" db="EMBL/GenBank/DDBJ databases">
        <title>Aureimonas fodiniaquatilis sp. nov., isolated from a coal mine wastewater.</title>
        <authorList>
            <person name="Kim W."/>
        </authorList>
    </citation>
    <scope>NUCLEOTIDE SEQUENCE [LARGE SCALE GENOMIC DNA]</scope>
    <source>
        <strain evidence="4 5">CAU 1482</strain>
    </source>
</reference>
<dbReference type="PANTHER" id="PTHR30244">
    <property type="entry name" value="TRANSAMINASE"/>
    <property type="match status" value="1"/>
</dbReference>
<accession>A0A5B0E385</accession>
<keyword evidence="4" id="KW-0032">Aminotransferase</keyword>
<dbReference type="Gene3D" id="3.40.640.10">
    <property type="entry name" value="Type I PLP-dependent aspartate aminotransferase-like (Major domain)"/>
    <property type="match status" value="1"/>
</dbReference>
<evidence type="ECO:0000256" key="1">
    <source>
        <dbReference type="PIRSR" id="PIRSR000390-1"/>
    </source>
</evidence>